<proteinExistence type="predicted"/>
<reference evidence="2 3" key="1">
    <citation type="submission" date="2016-10" db="EMBL/GenBank/DDBJ databases">
        <authorList>
            <person name="de Groot N.N."/>
        </authorList>
    </citation>
    <scope>NUCLEOTIDE SEQUENCE [LARGE SCALE GENOMIC DNA]</scope>
    <source>
        <strain evidence="2 3">ATCC 35022</strain>
    </source>
</reference>
<feature type="transmembrane region" description="Helical" evidence="1">
    <location>
        <begin position="362"/>
        <end position="380"/>
    </location>
</feature>
<evidence type="ECO:0000313" key="3">
    <source>
        <dbReference type="Proteomes" id="UP000199071"/>
    </source>
</evidence>
<accession>A0A1G6ABR7</accession>
<sequence length="599" mass="64654">MTIKPARPRLALSIGVIGHRPNRLPEAARAGVEARIDALLATLRQAMDAAHARYAGVLSEAPSSLTMISALAEGADRMAARSALRNGLSLDVPLPFAVDDYEKDFADAASRAEYRSLLDQAARCLVLPGNYDAARRDYEPVGHVILDHADIILAVWDGGASGGRGGTTELLERAAAMDLPILHVDAADAEPPCLLWAGLADHPVSGAKLDDIPGAPPAEVLGTLVDNIVRPPIERAEQDKLVRFLDDRWKRLNWRIEMPLTLAMFGLRRFRRTDILAPAPAVVRREVDAVVPPSPVGGVDSNARHFDTVADAYGAADALAMRYAQKFRGASVTTFFLSALAVVVAAVALVGQQLFDWEDWPLATLQIALVALVLVNTAIVRRHDWHGRWRESREVAERLRVAIPLWLLGETAEDATGAEPNWPAWYARAHLRALGLWSGSLDRPRLEAVRQALIALVEGQCAYHTGTAALMVRIEHRLLTIGNVLFALTLLLGAVALVIALLGIDLPFSWNYVLVGITAALPALGSATFGIRLIGDFEGAAERSSRTAAHLGAIGQALRGDRPDLAVLRSRANALADAMLGDVSHWRMATETRKLVAPV</sequence>
<evidence type="ECO:0000313" key="2">
    <source>
        <dbReference type="EMBL" id="SDB05740.1"/>
    </source>
</evidence>
<keyword evidence="3" id="KW-1185">Reference proteome</keyword>
<feature type="transmembrane region" description="Helical" evidence="1">
    <location>
        <begin position="510"/>
        <end position="534"/>
    </location>
</feature>
<keyword evidence="1" id="KW-0812">Transmembrane</keyword>
<feature type="transmembrane region" description="Helical" evidence="1">
    <location>
        <begin position="478"/>
        <end position="504"/>
    </location>
</feature>
<organism evidence="2 3">
    <name type="scientific">Bauldia litoralis</name>
    <dbReference type="NCBI Taxonomy" id="665467"/>
    <lineage>
        <taxon>Bacteria</taxon>
        <taxon>Pseudomonadati</taxon>
        <taxon>Pseudomonadota</taxon>
        <taxon>Alphaproteobacteria</taxon>
        <taxon>Hyphomicrobiales</taxon>
        <taxon>Kaistiaceae</taxon>
        <taxon>Bauldia</taxon>
    </lineage>
</organism>
<dbReference type="OrthoDB" id="2968017at2"/>
<keyword evidence="1" id="KW-1133">Transmembrane helix</keyword>
<keyword evidence="1" id="KW-0472">Membrane</keyword>
<name>A0A1G6ABR7_9HYPH</name>
<dbReference type="Proteomes" id="UP000199071">
    <property type="component" value="Unassembled WGS sequence"/>
</dbReference>
<feature type="transmembrane region" description="Helical" evidence="1">
    <location>
        <begin position="329"/>
        <end position="350"/>
    </location>
</feature>
<dbReference type="SUPFAM" id="SSF102405">
    <property type="entry name" value="MCP/YpsA-like"/>
    <property type="match status" value="1"/>
</dbReference>
<evidence type="ECO:0008006" key="4">
    <source>
        <dbReference type="Google" id="ProtNLM"/>
    </source>
</evidence>
<dbReference type="AlphaFoldDB" id="A0A1G6ABR7"/>
<dbReference type="Gene3D" id="3.40.50.450">
    <property type="match status" value="1"/>
</dbReference>
<dbReference type="RefSeq" id="WP_090874539.1">
    <property type="nucleotide sequence ID" value="NZ_FMXQ01000001.1"/>
</dbReference>
<dbReference type="STRING" id="665467.SAMN02982931_00414"/>
<gene>
    <name evidence="2" type="ORF">SAMN02982931_00414</name>
</gene>
<protein>
    <recommendedName>
        <fullName evidence="4">SMODS and SLOG-associating 2TM effector domain-containing protein</fullName>
    </recommendedName>
</protein>
<evidence type="ECO:0000256" key="1">
    <source>
        <dbReference type="SAM" id="Phobius"/>
    </source>
</evidence>
<dbReference type="EMBL" id="FMXQ01000001">
    <property type="protein sequence ID" value="SDB05740.1"/>
    <property type="molecule type" value="Genomic_DNA"/>
</dbReference>